<evidence type="ECO:0000256" key="1">
    <source>
        <dbReference type="ARBA" id="ARBA00004141"/>
    </source>
</evidence>
<comment type="subcellular location">
    <subcellularLocation>
        <location evidence="7">Cell membrane</location>
        <topology evidence="7">Multi-pass membrane protein</topology>
    </subcellularLocation>
    <subcellularLocation>
        <location evidence="1">Membrane</location>
        <topology evidence="1">Multi-pass membrane protein</topology>
    </subcellularLocation>
</comment>
<feature type="transmembrane region" description="Helical" evidence="7">
    <location>
        <begin position="68"/>
        <end position="86"/>
    </location>
</feature>
<organism evidence="9 10">
    <name type="scientific">Nocardioides antri</name>
    <dbReference type="NCBI Taxonomy" id="2607659"/>
    <lineage>
        <taxon>Bacteria</taxon>
        <taxon>Bacillati</taxon>
        <taxon>Actinomycetota</taxon>
        <taxon>Actinomycetes</taxon>
        <taxon>Propionibacteriales</taxon>
        <taxon>Nocardioidaceae</taxon>
        <taxon>Nocardioides</taxon>
    </lineage>
</organism>
<evidence type="ECO:0000313" key="9">
    <source>
        <dbReference type="EMBL" id="KAA1428684.1"/>
    </source>
</evidence>
<protein>
    <submittedName>
        <fullName evidence="9">ABC transporter permease subunit</fullName>
    </submittedName>
</protein>
<dbReference type="PANTHER" id="PTHR47737:SF1">
    <property type="entry name" value="GLYCINE BETAINE_PROLINE BETAINE TRANSPORT SYSTEM PERMEASE PROTEIN PROW"/>
    <property type="match status" value="1"/>
</dbReference>
<dbReference type="PROSITE" id="PS50928">
    <property type="entry name" value="ABC_TM1"/>
    <property type="match status" value="1"/>
</dbReference>
<dbReference type="InterPro" id="IPR035906">
    <property type="entry name" value="MetI-like_sf"/>
</dbReference>
<evidence type="ECO:0000256" key="6">
    <source>
        <dbReference type="ARBA" id="ARBA00023136"/>
    </source>
</evidence>
<name>A0A5B1M7J9_9ACTN</name>
<feature type="domain" description="ABC transmembrane type-1" evidence="8">
    <location>
        <begin position="88"/>
        <end position="267"/>
    </location>
</feature>
<dbReference type="Proteomes" id="UP000324351">
    <property type="component" value="Unassembled WGS sequence"/>
</dbReference>
<keyword evidence="4 7" id="KW-0812">Transmembrane</keyword>
<feature type="transmembrane region" description="Helical" evidence="7">
    <location>
        <begin position="42"/>
        <end position="62"/>
    </location>
</feature>
<evidence type="ECO:0000256" key="4">
    <source>
        <dbReference type="ARBA" id="ARBA00022692"/>
    </source>
</evidence>
<dbReference type="GO" id="GO:0005275">
    <property type="term" value="F:amine transmembrane transporter activity"/>
    <property type="evidence" value="ECO:0007669"/>
    <property type="project" value="TreeGrafter"/>
</dbReference>
<feature type="transmembrane region" description="Helical" evidence="7">
    <location>
        <begin position="214"/>
        <end position="238"/>
    </location>
</feature>
<dbReference type="EMBL" id="VUJW01000001">
    <property type="protein sequence ID" value="KAA1428684.1"/>
    <property type="molecule type" value="Genomic_DNA"/>
</dbReference>
<evidence type="ECO:0000313" key="10">
    <source>
        <dbReference type="Proteomes" id="UP000324351"/>
    </source>
</evidence>
<dbReference type="RefSeq" id="WP_149748307.1">
    <property type="nucleotide sequence ID" value="NZ_VUJW01000001.1"/>
</dbReference>
<evidence type="ECO:0000256" key="2">
    <source>
        <dbReference type="ARBA" id="ARBA00022448"/>
    </source>
</evidence>
<sequence length="303" mass="32010">MPDFKIGERGEELITYLREHFGGFFDLVQRVMTDLLRLTYEVLAALQPLAMIAILVAVALLATRRVGVTAVLAVGLLLIESMDLWFDTMESMATVLVATAVALAVGIPIGIWAAFNSVVRAVVTPLLDFMQTIPVFVYLLPTVLFFGIGPVPGVIATIVFAAPPAVRLTQLGIRQVDAETVEASIAFGASRWEVLREVQLPLAKATIMAGVNQVIMLALSMVVVAGLVGGGGLGSIVVNAVQSLQIGASIEGGLAVVILAMYLDRVSAALGGQGRGNPAWWPRRRAAAAVEIAQAETREPVAA</sequence>
<dbReference type="SUPFAM" id="SSF161098">
    <property type="entry name" value="MetI-like"/>
    <property type="match status" value="1"/>
</dbReference>
<keyword evidence="2 7" id="KW-0813">Transport</keyword>
<dbReference type="FunFam" id="1.10.3720.10:FF:000001">
    <property type="entry name" value="Glycine betaine ABC transporter, permease"/>
    <property type="match status" value="1"/>
</dbReference>
<evidence type="ECO:0000256" key="5">
    <source>
        <dbReference type="ARBA" id="ARBA00022989"/>
    </source>
</evidence>
<dbReference type="GO" id="GO:0015226">
    <property type="term" value="F:carnitine transmembrane transporter activity"/>
    <property type="evidence" value="ECO:0007669"/>
    <property type="project" value="TreeGrafter"/>
</dbReference>
<feature type="transmembrane region" description="Helical" evidence="7">
    <location>
        <begin position="135"/>
        <end position="162"/>
    </location>
</feature>
<reference evidence="9 10" key="1">
    <citation type="submission" date="2019-09" db="EMBL/GenBank/DDBJ databases">
        <title>Nocardioides panacisoli sp. nov., isolated from the soil of a ginseng field.</title>
        <authorList>
            <person name="Cho C."/>
        </authorList>
    </citation>
    <scope>NUCLEOTIDE SEQUENCE [LARGE SCALE GENOMIC DNA]</scope>
    <source>
        <strain evidence="9 10">BN140041</strain>
    </source>
</reference>
<keyword evidence="10" id="KW-1185">Reference proteome</keyword>
<dbReference type="Pfam" id="PF00528">
    <property type="entry name" value="BPD_transp_1"/>
    <property type="match status" value="1"/>
</dbReference>
<accession>A0A5B1M7J9</accession>
<keyword evidence="6 7" id="KW-0472">Membrane</keyword>
<dbReference type="CDD" id="cd06261">
    <property type="entry name" value="TM_PBP2"/>
    <property type="match status" value="1"/>
</dbReference>
<comment type="similarity">
    <text evidence="7">Belongs to the binding-protein-dependent transport system permease family.</text>
</comment>
<dbReference type="InterPro" id="IPR000515">
    <property type="entry name" value="MetI-like"/>
</dbReference>
<comment type="caution">
    <text evidence="9">The sequence shown here is derived from an EMBL/GenBank/DDBJ whole genome shotgun (WGS) entry which is preliminary data.</text>
</comment>
<evidence type="ECO:0000259" key="8">
    <source>
        <dbReference type="PROSITE" id="PS50928"/>
    </source>
</evidence>
<proteinExistence type="inferred from homology"/>
<dbReference type="GO" id="GO:0043190">
    <property type="term" value="C:ATP-binding cassette (ABC) transporter complex"/>
    <property type="evidence" value="ECO:0007669"/>
    <property type="project" value="TreeGrafter"/>
</dbReference>
<reference evidence="9 10" key="2">
    <citation type="submission" date="2019-09" db="EMBL/GenBank/DDBJ databases">
        <authorList>
            <person name="Jin C."/>
        </authorList>
    </citation>
    <scope>NUCLEOTIDE SEQUENCE [LARGE SCALE GENOMIC DNA]</scope>
    <source>
        <strain evidence="9 10">BN140041</strain>
    </source>
</reference>
<keyword evidence="5 7" id="KW-1133">Transmembrane helix</keyword>
<dbReference type="Gene3D" id="1.10.3720.10">
    <property type="entry name" value="MetI-like"/>
    <property type="match status" value="1"/>
</dbReference>
<dbReference type="GO" id="GO:0031460">
    <property type="term" value="P:glycine betaine transport"/>
    <property type="evidence" value="ECO:0007669"/>
    <property type="project" value="TreeGrafter"/>
</dbReference>
<keyword evidence="3" id="KW-1003">Cell membrane</keyword>
<dbReference type="AlphaFoldDB" id="A0A5B1M7J9"/>
<gene>
    <name evidence="9" type="ORF">F0U47_00200</name>
</gene>
<dbReference type="GO" id="GO:0015871">
    <property type="term" value="P:choline transport"/>
    <property type="evidence" value="ECO:0007669"/>
    <property type="project" value="TreeGrafter"/>
</dbReference>
<dbReference type="PANTHER" id="PTHR47737">
    <property type="entry name" value="GLYCINE BETAINE/PROLINE BETAINE TRANSPORT SYSTEM PERMEASE PROTEIN PROW"/>
    <property type="match status" value="1"/>
</dbReference>
<evidence type="ECO:0000256" key="7">
    <source>
        <dbReference type="RuleBase" id="RU363032"/>
    </source>
</evidence>
<evidence type="ECO:0000256" key="3">
    <source>
        <dbReference type="ARBA" id="ARBA00022475"/>
    </source>
</evidence>
<feature type="transmembrane region" description="Helical" evidence="7">
    <location>
        <begin position="93"/>
        <end position="115"/>
    </location>
</feature>
<feature type="transmembrane region" description="Helical" evidence="7">
    <location>
        <begin position="244"/>
        <end position="263"/>
    </location>
</feature>